<protein>
    <recommendedName>
        <fullName evidence="1">RFX1-4/6/8-like BCD domain-containing protein</fullName>
    </recommendedName>
</protein>
<organism evidence="2">
    <name type="scientific">Oppiella nova</name>
    <dbReference type="NCBI Taxonomy" id="334625"/>
    <lineage>
        <taxon>Eukaryota</taxon>
        <taxon>Metazoa</taxon>
        <taxon>Ecdysozoa</taxon>
        <taxon>Arthropoda</taxon>
        <taxon>Chelicerata</taxon>
        <taxon>Arachnida</taxon>
        <taxon>Acari</taxon>
        <taxon>Acariformes</taxon>
        <taxon>Sarcoptiformes</taxon>
        <taxon>Oribatida</taxon>
        <taxon>Brachypylina</taxon>
        <taxon>Oppioidea</taxon>
        <taxon>Oppiidae</taxon>
        <taxon>Oppiella</taxon>
    </lineage>
</organism>
<dbReference type="OrthoDB" id="6513940at2759"/>
<keyword evidence="3" id="KW-1185">Reference proteome</keyword>
<feature type="domain" description="RFX1-4/6/8-like BCD" evidence="1">
    <location>
        <begin position="33"/>
        <end position="267"/>
    </location>
</feature>
<dbReference type="PANTHER" id="PTHR12619">
    <property type="entry name" value="RFX TRANSCRIPTION FACTOR FAMILY"/>
    <property type="match status" value="1"/>
</dbReference>
<accession>A0A7R9LT98</accession>
<dbReference type="PANTHER" id="PTHR12619:SF5">
    <property type="entry name" value="TRANSCRIPTION FACTOR RFX4"/>
    <property type="match status" value="1"/>
</dbReference>
<dbReference type="AlphaFoldDB" id="A0A7R9LT98"/>
<dbReference type="Pfam" id="PF25340">
    <property type="entry name" value="BCD_RFX"/>
    <property type="match status" value="1"/>
</dbReference>
<sequence>MVNVIECADSVLYSALIEIVIPFEIQRDKLSTFLIMYRSHCQRILDTFVVANTDEVNKYLSHFWTGIPHHLMDLLENEFMVNVIECADSVLYSAIEDALSPKSLYELPEQFTQELIRILNLMPKWIEQSMVVLSTHIMNKKLEVLQQFSAAIRRQLSFLQLVKSCKIVIQQQENVSLMCREIKCIETQEIWSQIVTLLSDNSVLTESIHKSFCDLIHSISQDINFEYLTDWVNTIVDKYVVNGKYACLTSRASQLVFALGTYLSGISQITPSLPPIAVDNCQQQYNDINQWMSLHCHQWDQYSDDYLQNYSSTSATYAWNDSQYVDCMNDQFMVNTNHTITSNGNVYTCLS</sequence>
<dbReference type="GO" id="GO:0000978">
    <property type="term" value="F:RNA polymerase II cis-regulatory region sequence-specific DNA binding"/>
    <property type="evidence" value="ECO:0007669"/>
    <property type="project" value="TreeGrafter"/>
</dbReference>
<dbReference type="EMBL" id="CAJPVJ010002771">
    <property type="protein sequence ID" value="CAG2166767.1"/>
    <property type="molecule type" value="Genomic_DNA"/>
</dbReference>
<name>A0A7R9LT98_9ACAR</name>
<dbReference type="InterPro" id="IPR057321">
    <property type="entry name" value="RFX1-4/6/8-like_BCD"/>
</dbReference>
<dbReference type="GO" id="GO:0000981">
    <property type="term" value="F:DNA-binding transcription factor activity, RNA polymerase II-specific"/>
    <property type="evidence" value="ECO:0007669"/>
    <property type="project" value="TreeGrafter"/>
</dbReference>
<evidence type="ECO:0000313" key="3">
    <source>
        <dbReference type="Proteomes" id="UP000728032"/>
    </source>
</evidence>
<dbReference type="Proteomes" id="UP000728032">
    <property type="component" value="Unassembled WGS sequence"/>
</dbReference>
<proteinExistence type="predicted"/>
<dbReference type="EMBL" id="OC917596">
    <property type="protein sequence ID" value="CAD7647501.1"/>
    <property type="molecule type" value="Genomic_DNA"/>
</dbReference>
<dbReference type="InterPro" id="IPR039779">
    <property type="entry name" value="RFX-like"/>
</dbReference>
<reference evidence="2" key="1">
    <citation type="submission" date="2020-11" db="EMBL/GenBank/DDBJ databases">
        <authorList>
            <person name="Tran Van P."/>
        </authorList>
    </citation>
    <scope>NUCLEOTIDE SEQUENCE</scope>
</reference>
<evidence type="ECO:0000259" key="1">
    <source>
        <dbReference type="Pfam" id="PF25340"/>
    </source>
</evidence>
<gene>
    <name evidence="2" type="ORF">ONB1V03_LOCUS6282</name>
</gene>
<evidence type="ECO:0000313" key="2">
    <source>
        <dbReference type="EMBL" id="CAD7647501.1"/>
    </source>
</evidence>